<dbReference type="Pfam" id="PF07729">
    <property type="entry name" value="FCD"/>
    <property type="match status" value="1"/>
</dbReference>
<reference evidence="5" key="1">
    <citation type="journal article" date="2014" name="Int. J. Syst. Evol. Microbiol.">
        <title>Complete genome sequence of Corynebacterium casei LMG S-19264T (=DSM 44701T), isolated from a smear-ripened cheese.</title>
        <authorList>
            <consortium name="US DOE Joint Genome Institute (JGI-PGF)"/>
            <person name="Walter F."/>
            <person name="Albersmeier A."/>
            <person name="Kalinowski J."/>
            <person name="Ruckert C."/>
        </authorList>
    </citation>
    <scope>NUCLEOTIDE SEQUENCE</scope>
    <source>
        <strain evidence="5">KCTC 42651</strain>
    </source>
</reference>
<dbReference type="Proteomes" id="UP000630353">
    <property type="component" value="Unassembled WGS sequence"/>
</dbReference>
<dbReference type="RefSeq" id="WP_189990321.1">
    <property type="nucleotide sequence ID" value="NZ_BMZS01000005.1"/>
</dbReference>
<dbReference type="PROSITE" id="PS50949">
    <property type="entry name" value="HTH_GNTR"/>
    <property type="match status" value="1"/>
</dbReference>
<accession>A0A919CPS8</accession>
<keyword evidence="6" id="KW-1185">Reference proteome</keyword>
<feature type="domain" description="HTH gntR-type" evidence="4">
    <location>
        <begin position="15"/>
        <end position="82"/>
    </location>
</feature>
<dbReference type="Gene3D" id="1.10.10.10">
    <property type="entry name" value="Winged helix-like DNA-binding domain superfamily/Winged helix DNA-binding domain"/>
    <property type="match status" value="1"/>
</dbReference>
<dbReference type="PANTHER" id="PTHR43537:SF24">
    <property type="entry name" value="GLUCONATE OPERON TRANSCRIPTIONAL REPRESSOR"/>
    <property type="match status" value="1"/>
</dbReference>
<keyword evidence="2" id="KW-0238">DNA-binding</keyword>
<dbReference type="InterPro" id="IPR000524">
    <property type="entry name" value="Tscrpt_reg_HTH_GntR"/>
</dbReference>
<evidence type="ECO:0000259" key="4">
    <source>
        <dbReference type="PROSITE" id="PS50949"/>
    </source>
</evidence>
<dbReference type="InterPro" id="IPR008920">
    <property type="entry name" value="TF_FadR/GntR_C"/>
</dbReference>
<organism evidence="5 6">
    <name type="scientific">Thalassobaculum fulvum</name>
    <dbReference type="NCBI Taxonomy" id="1633335"/>
    <lineage>
        <taxon>Bacteria</taxon>
        <taxon>Pseudomonadati</taxon>
        <taxon>Pseudomonadota</taxon>
        <taxon>Alphaproteobacteria</taxon>
        <taxon>Rhodospirillales</taxon>
        <taxon>Thalassobaculaceae</taxon>
        <taxon>Thalassobaculum</taxon>
    </lineage>
</organism>
<dbReference type="EMBL" id="BMZS01000005">
    <property type="protein sequence ID" value="GHD51837.1"/>
    <property type="molecule type" value="Genomic_DNA"/>
</dbReference>
<evidence type="ECO:0000313" key="5">
    <source>
        <dbReference type="EMBL" id="GHD51837.1"/>
    </source>
</evidence>
<dbReference type="PANTHER" id="PTHR43537">
    <property type="entry name" value="TRANSCRIPTIONAL REGULATOR, GNTR FAMILY"/>
    <property type="match status" value="1"/>
</dbReference>
<dbReference type="GO" id="GO:0003677">
    <property type="term" value="F:DNA binding"/>
    <property type="evidence" value="ECO:0007669"/>
    <property type="project" value="UniProtKB-KW"/>
</dbReference>
<dbReference type="AlphaFoldDB" id="A0A919CPS8"/>
<evidence type="ECO:0000256" key="1">
    <source>
        <dbReference type="ARBA" id="ARBA00023015"/>
    </source>
</evidence>
<dbReference type="Pfam" id="PF00392">
    <property type="entry name" value="GntR"/>
    <property type="match status" value="1"/>
</dbReference>
<gene>
    <name evidence="5" type="ORF">GCM10017083_26710</name>
</gene>
<evidence type="ECO:0000313" key="6">
    <source>
        <dbReference type="Proteomes" id="UP000630353"/>
    </source>
</evidence>
<sequence>MTSDADKPFHARAFETLTTQVHREIERRILTGEIKAGEKIGEAALADSLGVSRGPVREAIRALELAGLVSVIANRGAIVRSIGLDEVVCLYELRGAIFAYACERVARRRTEAMLATLHDQVVGMEEAVARDDLATYYRLNVEFHASLLEMSGNARARSAYEGVVKEMHLFRRRSLSKVPNVDASLAEHRDILDAIERGDADAAREAGRIHVVHGCRRFLDTLDEADASGRRPTRTTE</sequence>
<proteinExistence type="predicted"/>
<protein>
    <submittedName>
        <fullName evidence="5">GntR family transcriptional regulator</fullName>
    </submittedName>
</protein>
<dbReference type="SUPFAM" id="SSF46785">
    <property type="entry name" value="Winged helix' DNA-binding domain"/>
    <property type="match status" value="1"/>
</dbReference>
<dbReference type="Gene3D" id="1.20.120.530">
    <property type="entry name" value="GntR ligand-binding domain-like"/>
    <property type="match status" value="1"/>
</dbReference>
<dbReference type="GO" id="GO:0003700">
    <property type="term" value="F:DNA-binding transcription factor activity"/>
    <property type="evidence" value="ECO:0007669"/>
    <property type="project" value="InterPro"/>
</dbReference>
<dbReference type="SUPFAM" id="SSF48008">
    <property type="entry name" value="GntR ligand-binding domain-like"/>
    <property type="match status" value="1"/>
</dbReference>
<name>A0A919CPS8_9PROT</name>
<keyword evidence="1" id="KW-0805">Transcription regulation</keyword>
<keyword evidence="3" id="KW-0804">Transcription</keyword>
<evidence type="ECO:0000256" key="2">
    <source>
        <dbReference type="ARBA" id="ARBA00023125"/>
    </source>
</evidence>
<evidence type="ECO:0000256" key="3">
    <source>
        <dbReference type="ARBA" id="ARBA00023163"/>
    </source>
</evidence>
<reference evidence="5" key="2">
    <citation type="submission" date="2020-09" db="EMBL/GenBank/DDBJ databases">
        <authorList>
            <person name="Sun Q."/>
            <person name="Kim S."/>
        </authorList>
    </citation>
    <scope>NUCLEOTIDE SEQUENCE</scope>
    <source>
        <strain evidence="5">KCTC 42651</strain>
    </source>
</reference>
<dbReference type="SMART" id="SM00345">
    <property type="entry name" value="HTH_GNTR"/>
    <property type="match status" value="1"/>
</dbReference>
<comment type="caution">
    <text evidence="5">The sequence shown here is derived from an EMBL/GenBank/DDBJ whole genome shotgun (WGS) entry which is preliminary data.</text>
</comment>
<dbReference type="CDD" id="cd07377">
    <property type="entry name" value="WHTH_GntR"/>
    <property type="match status" value="1"/>
</dbReference>
<dbReference type="SMART" id="SM00895">
    <property type="entry name" value="FCD"/>
    <property type="match status" value="1"/>
</dbReference>
<dbReference type="InterPro" id="IPR011711">
    <property type="entry name" value="GntR_C"/>
</dbReference>
<dbReference type="InterPro" id="IPR036390">
    <property type="entry name" value="WH_DNA-bd_sf"/>
</dbReference>
<dbReference type="InterPro" id="IPR036388">
    <property type="entry name" value="WH-like_DNA-bd_sf"/>
</dbReference>